<reference evidence="2" key="1">
    <citation type="journal article" date="2014" name="Science">
        <title>Ancient hybridizations among the ancestral genomes of bread wheat.</title>
        <authorList>
            <consortium name="International Wheat Genome Sequencing Consortium,"/>
            <person name="Marcussen T."/>
            <person name="Sandve S.R."/>
            <person name="Heier L."/>
            <person name="Spannagl M."/>
            <person name="Pfeifer M."/>
            <person name="Jakobsen K.S."/>
            <person name="Wulff B.B."/>
            <person name="Steuernagel B."/>
            <person name="Mayer K.F."/>
            <person name="Olsen O.A."/>
        </authorList>
    </citation>
    <scope>NUCLEOTIDE SEQUENCE [LARGE SCALE GENOMIC DNA]</scope>
    <source>
        <strain evidence="2">cv. AL8/78</strain>
    </source>
</reference>
<proteinExistence type="predicted"/>
<dbReference type="AlphaFoldDB" id="A0A453MLV6"/>
<organism evidence="1 2">
    <name type="scientific">Aegilops tauschii subsp. strangulata</name>
    <name type="common">Goatgrass</name>
    <dbReference type="NCBI Taxonomy" id="200361"/>
    <lineage>
        <taxon>Eukaryota</taxon>
        <taxon>Viridiplantae</taxon>
        <taxon>Streptophyta</taxon>
        <taxon>Embryophyta</taxon>
        <taxon>Tracheophyta</taxon>
        <taxon>Spermatophyta</taxon>
        <taxon>Magnoliopsida</taxon>
        <taxon>Liliopsida</taxon>
        <taxon>Poales</taxon>
        <taxon>Poaceae</taxon>
        <taxon>BOP clade</taxon>
        <taxon>Pooideae</taxon>
        <taxon>Triticodae</taxon>
        <taxon>Triticeae</taxon>
        <taxon>Triticinae</taxon>
        <taxon>Aegilops</taxon>
    </lineage>
</organism>
<evidence type="ECO:0000313" key="1">
    <source>
        <dbReference type="EnsemblPlants" id="AET5Gv21235600.1"/>
    </source>
</evidence>
<reference evidence="1" key="5">
    <citation type="journal article" date="2021" name="G3 (Bethesda)">
        <title>Aegilops tauschii genome assembly Aet v5.0 features greater sequence contiguity and improved annotation.</title>
        <authorList>
            <person name="Wang L."/>
            <person name="Zhu T."/>
            <person name="Rodriguez J.C."/>
            <person name="Deal K.R."/>
            <person name="Dubcovsky J."/>
            <person name="McGuire P.E."/>
            <person name="Lux T."/>
            <person name="Spannagl M."/>
            <person name="Mayer K.F.X."/>
            <person name="Baldrich P."/>
            <person name="Meyers B.C."/>
            <person name="Huo N."/>
            <person name="Gu Y.Q."/>
            <person name="Zhou H."/>
            <person name="Devos K.M."/>
            <person name="Bennetzen J.L."/>
            <person name="Unver T."/>
            <person name="Budak H."/>
            <person name="Gulick P.J."/>
            <person name="Galiba G."/>
            <person name="Kalapos B."/>
            <person name="Nelson D.R."/>
            <person name="Li P."/>
            <person name="You F.M."/>
            <person name="Luo M.C."/>
            <person name="Dvorak J."/>
        </authorList>
    </citation>
    <scope>NUCLEOTIDE SEQUENCE [LARGE SCALE GENOMIC DNA]</scope>
    <source>
        <strain evidence="1">cv. AL8/78</strain>
    </source>
</reference>
<dbReference type="Proteomes" id="UP000015105">
    <property type="component" value="Chromosome 5D"/>
</dbReference>
<name>A0A453MLV6_AEGTS</name>
<reference evidence="1" key="4">
    <citation type="submission" date="2019-03" db="UniProtKB">
        <authorList>
            <consortium name="EnsemblPlants"/>
        </authorList>
    </citation>
    <scope>IDENTIFICATION</scope>
</reference>
<reference evidence="1" key="3">
    <citation type="journal article" date="2017" name="Nature">
        <title>Genome sequence of the progenitor of the wheat D genome Aegilops tauschii.</title>
        <authorList>
            <person name="Luo M.C."/>
            <person name="Gu Y.Q."/>
            <person name="Puiu D."/>
            <person name="Wang H."/>
            <person name="Twardziok S.O."/>
            <person name="Deal K.R."/>
            <person name="Huo N."/>
            <person name="Zhu T."/>
            <person name="Wang L."/>
            <person name="Wang Y."/>
            <person name="McGuire P.E."/>
            <person name="Liu S."/>
            <person name="Long H."/>
            <person name="Ramasamy R.K."/>
            <person name="Rodriguez J.C."/>
            <person name="Van S.L."/>
            <person name="Yuan L."/>
            <person name="Wang Z."/>
            <person name="Xia Z."/>
            <person name="Xiao L."/>
            <person name="Anderson O.D."/>
            <person name="Ouyang S."/>
            <person name="Liang Y."/>
            <person name="Zimin A.V."/>
            <person name="Pertea G."/>
            <person name="Qi P."/>
            <person name="Bennetzen J.L."/>
            <person name="Dai X."/>
            <person name="Dawson M.W."/>
            <person name="Muller H.G."/>
            <person name="Kugler K."/>
            <person name="Rivarola-Duarte L."/>
            <person name="Spannagl M."/>
            <person name="Mayer K.F.X."/>
            <person name="Lu F.H."/>
            <person name="Bevan M.W."/>
            <person name="Leroy P."/>
            <person name="Li P."/>
            <person name="You F.M."/>
            <person name="Sun Q."/>
            <person name="Liu Z."/>
            <person name="Lyons E."/>
            <person name="Wicker T."/>
            <person name="Salzberg S.L."/>
            <person name="Devos K.M."/>
            <person name="Dvorak J."/>
        </authorList>
    </citation>
    <scope>NUCLEOTIDE SEQUENCE [LARGE SCALE GENOMIC DNA]</scope>
    <source>
        <strain evidence="1">cv. AL8/78</strain>
    </source>
</reference>
<keyword evidence="2" id="KW-1185">Reference proteome</keyword>
<sequence>MYHLLMFSATEVCNEKRYKFLSDFVPLRVTAGDALKAVVERS</sequence>
<dbReference type="Gramene" id="AET5Gv21235600.1">
    <property type="protein sequence ID" value="AET5Gv21235600.1"/>
    <property type="gene ID" value="AET5Gv21235600"/>
</dbReference>
<evidence type="ECO:0000313" key="2">
    <source>
        <dbReference type="Proteomes" id="UP000015105"/>
    </source>
</evidence>
<reference evidence="2" key="2">
    <citation type="journal article" date="2017" name="Nat. Plants">
        <title>The Aegilops tauschii genome reveals multiple impacts of transposons.</title>
        <authorList>
            <person name="Zhao G."/>
            <person name="Zou C."/>
            <person name="Li K."/>
            <person name="Wang K."/>
            <person name="Li T."/>
            <person name="Gao L."/>
            <person name="Zhang X."/>
            <person name="Wang H."/>
            <person name="Yang Z."/>
            <person name="Liu X."/>
            <person name="Jiang W."/>
            <person name="Mao L."/>
            <person name="Kong X."/>
            <person name="Jiao Y."/>
            <person name="Jia J."/>
        </authorList>
    </citation>
    <scope>NUCLEOTIDE SEQUENCE [LARGE SCALE GENOMIC DNA]</scope>
    <source>
        <strain evidence="2">cv. AL8/78</strain>
    </source>
</reference>
<dbReference type="EnsemblPlants" id="AET5Gv21235600.1">
    <property type="protein sequence ID" value="AET5Gv21235600.1"/>
    <property type="gene ID" value="AET5Gv21235600"/>
</dbReference>
<accession>A0A453MLV6</accession>
<protein>
    <submittedName>
        <fullName evidence="1">Uncharacterized protein</fullName>
    </submittedName>
</protein>